<evidence type="ECO:0000256" key="6">
    <source>
        <dbReference type="ARBA" id="ARBA00022737"/>
    </source>
</evidence>
<dbReference type="GO" id="GO:0045197">
    <property type="term" value="P:establishment or maintenance of epithelial cell apical/basal polarity"/>
    <property type="evidence" value="ECO:0007669"/>
    <property type="project" value="TreeGrafter"/>
</dbReference>
<dbReference type="SUPFAM" id="SSF57196">
    <property type="entry name" value="EGF/Laminin"/>
    <property type="match status" value="2"/>
</dbReference>
<feature type="domain" description="EGF-like" evidence="17">
    <location>
        <begin position="369"/>
        <end position="405"/>
    </location>
</feature>
<dbReference type="CDD" id="cd00054">
    <property type="entry name" value="EGF_CA"/>
    <property type="match status" value="4"/>
</dbReference>
<keyword evidence="4 14" id="KW-0812">Transmembrane</keyword>
<dbReference type="InParanoid" id="H2Z4I5"/>
<dbReference type="InterPro" id="IPR051022">
    <property type="entry name" value="Notch_Cell-Fate_Det"/>
</dbReference>
<feature type="disulfide bond" evidence="12">
    <location>
        <begin position="470"/>
        <end position="479"/>
    </location>
</feature>
<dbReference type="Pfam" id="PF00008">
    <property type="entry name" value="EGF"/>
    <property type="match status" value="3"/>
</dbReference>
<feature type="disulfide bond" evidence="13">
    <location>
        <begin position="178"/>
        <end position="187"/>
    </location>
</feature>
<feature type="transmembrane region" description="Helical" evidence="15">
    <location>
        <begin position="590"/>
        <end position="614"/>
    </location>
</feature>
<dbReference type="Pfam" id="PF07657">
    <property type="entry name" value="MNNL"/>
    <property type="match status" value="1"/>
</dbReference>
<sequence length="721" mass="79163">MFLMKIRFALLVLSHYFVSVTSEGSFQLRLTQLVNDGGVTESGLCCSGPSFPNCIEQCRTSIRVCLKHFQATVDPSGPCTFGSYKSPVIGGNSFAPENTSYIRRHPTVFDFTFRWPGSFSMIVDVLHEVNTETPILISRLIVSNSHVTTQPRSDPTWITPAPFTKHGVELHYSYRIVCKEYLYGGDCAKHCHPRDDIFGHFSCDEQGNKVCHPGWTNDDNGAYCTSPVCSKGCDTERGSCRRPNECVCKVGWKGKLCNECATMPGCVHGTCDQRFQCNCNPGWGGSYCNQDLNYCTNHHPCFNGGICSNTGHGSFTCTCVPGYIGRRCQFKISACSPNPCHNDGECIEKADGYECKCKNNFYGSLCERTHVTCYDSPCNNGGLCVPQKDKYMCRCTQQWKGYNCEERVDPCSPNLCLNGGICSVRNNIPKCECRDGFAGRFCNVNTQCVNNLCLNGGSCLTRSQGFQCTCPPGYKGRLCGKLDNCFSSSCLHDESCPMLENRRSCICKFLFTATSCEAIERNCDIRICNRGDCENGSNGCGCLQNFTCLSEPPVPPTNIKSITNLPSSIHSKLVVVSKTSASPQLSTTHWIVITFCVGSLLLLLVLILACVMYARNSRKAVKSSSETSESPMESVQTWDAGQSAADVSKLSVVKAEINIDAEATKLLDPEPIQTRVALPCAKCPCSHTVVTVEMAKVENLQFDKGPCPTYEEACETSPCLT</sequence>
<dbReference type="Ensembl" id="ENSCSAVT00000012641.1">
    <property type="protein sequence ID" value="ENSCSAVP00000012497.1"/>
    <property type="gene ID" value="ENSCSAVG00000007340.1"/>
</dbReference>
<dbReference type="Proteomes" id="UP000007875">
    <property type="component" value="Unassembled WGS sequence"/>
</dbReference>
<dbReference type="PROSITE" id="PS01186">
    <property type="entry name" value="EGF_2"/>
    <property type="match status" value="4"/>
</dbReference>
<reference evidence="19" key="2">
    <citation type="submission" date="2025-08" db="UniProtKB">
        <authorList>
            <consortium name="Ensembl"/>
        </authorList>
    </citation>
    <scope>IDENTIFICATION</scope>
</reference>
<keyword evidence="5 14" id="KW-0732">Signal</keyword>
<dbReference type="FunFam" id="2.10.25.10:FF:000064">
    <property type="entry name" value="Delta-like protein"/>
    <property type="match status" value="1"/>
</dbReference>
<dbReference type="InterPro" id="IPR001774">
    <property type="entry name" value="DSL"/>
</dbReference>
<feature type="disulfide bond" evidence="12">
    <location>
        <begin position="507"/>
        <end position="516"/>
    </location>
</feature>
<evidence type="ECO:0000256" key="12">
    <source>
        <dbReference type="PROSITE-ProRule" id="PRU00076"/>
    </source>
</evidence>
<feature type="domain" description="DSL" evidence="18">
    <location>
        <begin position="176"/>
        <end position="220"/>
    </location>
</feature>
<dbReference type="Gene3D" id="2.60.40.3510">
    <property type="match status" value="1"/>
</dbReference>
<dbReference type="Gene3D" id="2.10.25.10">
    <property type="entry name" value="Laminin"/>
    <property type="match status" value="6"/>
</dbReference>
<dbReference type="SMART" id="SM00181">
    <property type="entry name" value="EGF"/>
    <property type="match status" value="8"/>
</dbReference>
<evidence type="ECO:0000259" key="18">
    <source>
        <dbReference type="PROSITE" id="PS51051"/>
    </source>
</evidence>
<reference evidence="20" key="1">
    <citation type="submission" date="2003-08" db="EMBL/GenBank/DDBJ databases">
        <authorList>
            <person name="Birren B."/>
            <person name="Nusbaum C."/>
            <person name="Abebe A."/>
            <person name="Abouelleil A."/>
            <person name="Adekoya E."/>
            <person name="Ait-zahra M."/>
            <person name="Allen N."/>
            <person name="Allen T."/>
            <person name="An P."/>
            <person name="Anderson M."/>
            <person name="Anderson S."/>
            <person name="Arachchi H."/>
            <person name="Armbruster J."/>
            <person name="Bachantsang P."/>
            <person name="Baldwin J."/>
            <person name="Barry A."/>
            <person name="Bayul T."/>
            <person name="Blitshsteyn B."/>
            <person name="Bloom T."/>
            <person name="Blye J."/>
            <person name="Boguslavskiy L."/>
            <person name="Borowsky M."/>
            <person name="Boukhgalter B."/>
            <person name="Brunache A."/>
            <person name="Butler J."/>
            <person name="Calixte N."/>
            <person name="Calvo S."/>
            <person name="Camarata J."/>
            <person name="Campo K."/>
            <person name="Chang J."/>
            <person name="Cheshatsang Y."/>
            <person name="Citroen M."/>
            <person name="Collymore A."/>
            <person name="Considine T."/>
            <person name="Cook A."/>
            <person name="Cooke P."/>
            <person name="Corum B."/>
            <person name="Cuomo C."/>
            <person name="David R."/>
            <person name="Dawoe T."/>
            <person name="Degray S."/>
            <person name="Dodge S."/>
            <person name="Dooley K."/>
            <person name="Dorje P."/>
            <person name="Dorjee K."/>
            <person name="Dorris L."/>
            <person name="Duffey N."/>
            <person name="Dupes A."/>
            <person name="Elkins T."/>
            <person name="Engels R."/>
            <person name="Erickson J."/>
            <person name="Farina A."/>
            <person name="Faro S."/>
            <person name="Ferreira P."/>
            <person name="Fischer H."/>
            <person name="Fitzgerald M."/>
            <person name="Foley K."/>
            <person name="Gage D."/>
            <person name="Galagan J."/>
            <person name="Gearin G."/>
            <person name="Gnerre S."/>
            <person name="Gnirke A."/>
            <person name="Goyette A."/>
            <person name="Graham J."/>
            <person name="Grandbois E."/>
            <person name="Gyaltsen K."/>
            <person name="Hafez N."/>
            <person name="Hagopian D."/>
            <person name="Hagos B."/>
            <person name="Hall J."/>
            <person name="Hatcher B."/>
            <person name="Heller A."/>
            <person name="Higgins H."/>
            <person name="Honan T."/>
            <person name="Horn A."/>
            <person name="Houde N."/>
            <person name="Hughes L."/>
            <person name="Hulme W."/>
            <person name="Husby E."/>
            <person name="Iliev I."/>
            <person name="Jaffe D."/>
            <person name="Jones C."/>
            <person name="Kamal M."/>
            <person name="Kamat A."/>
            <person name="Kamvysselis M."/>
            <person name="Karlsson E."/>
            <person name="Kells C."/>
            <person name="Kieu A."/>
            <person name="Kisner P."/>
            <person name="Kodira C."/>
            <person name="Kulbokas E."/>
            <person name="Labutti K."/>
            <person name="Lama D."/>
            <person name="Landers T."/>
            <person name="Leger J."/>
            <person name="Levine S."/>
            <person name="Lewis D."/>
            <person name="Lewis T."/>
            <person name="Lindblad-toh K."/>
            <person name="Liu X."/>
            <person name="Lokyitsang T."/>
            <person name="Lokyitsang Y."/>
            <person name="Lucien O."/>
            <person name="Lui A."/>
            <person name="Ma L.J."/>
            <person name="Mabbitt R."/>
            <person name="Macdonald J."/>
            <person name="Maclean C."/>
            <person name="Major J."/>
            <person name="Manning J."/>
            <person name="Marabella R."/>
            <person name="Maru K."/>
            <person name="Matthews C."/>
            <person name="Mauceli E."/>
            <person name="Mccarthy M."/>
            <person name="Mcdonough S."/>
            <person name="Mcghee T."/>
            <person name="Meldrim J."/>
            <person name="Meneus L."/>
            <person name="Mesirov J."/>
            <person name="Mihalev A."/>
            <person name="Mihova T."/>
            <person name="Mikkelsen T."/>
            <person name="Mlenga V."/>
            <person name="Moru K."/>
            <person name="Mozes J."/>
            <person name="Mulrain L."/>
            <person name="Munson G."/>
            <person name="Naylor J."/>
            <person name="Newes C."/>
            <person name="Nguyen C."/>
            <person name="Nguyen N."/>
            <person name="Nguyen T."/>
            <person name="Nicol R."/>
            <person name="Nielsen C."/>
            <person name="Nizzari M."/>
            <person name="Norbu C."/>
            <person name="Norbu N."/>
            <person name="O'donnell P."/>
            <person name="Okoawo O."/>
            <person name="O'leary S."/>
            <person name="Omotosho B."/>
            <person name="O'neill K."/>
            <person name="Osman S."/>
            <person name="Parker S."/>
            <person name="Perrin D."/>
            <person name="Phunkhang P."/>
            <person name="Piqani B."/>
            <person name="Purcell S."/>
            <person name="Rachupka T."/>
            <person name="Ramasamy U."/>
            <person name="Rameau R."/>
            <person name="Ray V."/>
            <person name="Raymond C."/>
            <person name="Retta R."/>
            <person name="Richardson S."/>
            <person name="Rise C."/>
            <person name="Rodriguez J."/>
            <person name="Rogers J."/>
            <person name="Rogov P."/>
            <person name="Rutman M."/>
            <person name="Schupbach R."/>
            <person name="Seaman C."/>
            <person name="Settipalli S."/>
            <person name="Sharpe T."/>
            <person name="Sheridan J."/>
            <person name="Sherpa N."/>
            <person name="Shi J."/>
            <person name="Smirnov S."/>
            <person name="Smith C."/>
            <person name="Sougnez C."/>
            <person name="Spencer B."/>
            <person name="Stalker J."/>
            <person name="Stange-thomann N."/>
            <person name="Stavropoulos S."/>
            <person name="Stetson K."/>
            <person name="Stone C."/>
            <person name="Stone S."/>
            <person name="Stubbs M."/>
            <person name="Talamas J."/>
            <person name="Tchuinga P."/>
            <person name="Tenzing P."/>
            <person name="Tesfaye S."/>
            <person name="Theodore J."/>
            <person name="Thoulutsang Y."/>
            <person name="Topham K."/>
            <person name="Towey S."/>
            <person name="Tsamla T."/>
            <person name="Tsomo N."/>
            <person name="Vallee D."/>
            <person name="Vassiliev H."/>
            <person name="Venkataraman V."/>
            <person name="Vinson J."/>
            <person name="Vo A."/>
            <person name="Wade C."/>
            <person name="Wang S."/>
            <person name="Wangchuk T."/>
            <person name="Wangdi T."/>
            <person name="Whittaker C."/>
            <person name="Wilkinson J."/>
            <person name="Wu Y."/>
            <person name="Wyman D."/>
            <person name="Yadav S."/>
            <person name="Yang S."/>
            <person name="Yang X."/>
            <person name="Yeager S."/>
            <person name="Yee E."/>
            <person name="Young G."/>
            <person name="Zainoun J."/>
            <person name="Zembeck L."/>
            <person name="Zimmer A."/>
            <person name="Zody M."/>
            <person name="Lander E."/>
        </authorList>
    </citation>
    <scope>NUCLEOTIDE SEQUENCE [LARGE SCALE GENOMIC DNA]</scope>
</reference>
<feature type="domain" description="EGF-like" evidence="17">
    <location>
        <begin position="291"/>
        <end position="329"/>
    </location>
</feature>
<feature type="disulfide bond" evidence="12">
    <location>
        <begin position="433"/>
        <end position="442"/>
    </location>
</feature>
<feature type="signal peptide" evidence="16">
    <location>
        <begin position="1"/>
        <end position="22"/>
    </location>
</feature>
<keyword evidence="9 14" id="KW-0472">Membrane</keyword>
<keyword evidence="10 12" id="KW-1015">Disulfide bond</keyword>
<feature type="disulfide bond" evidence="12">
    <location>
        <begin position="357"/>
        <end position="366"/>
    </location>
</feature>
<keyword evidence="6 14" id="KW-0677">Repeat</keyword>
<keyword evidence="20" id="KW-1185">Reference proteome</keyword>
<dbReference type="OMA" id="GPFPWAA"/>
<evidence type="ECO:0000259" key="17">
    <source>
        <dbReference type="PROSITE" id="PS50026"/>
    </source>
</evidence>
<dbReference type="Gene3D" id="2.10.25.140">
    <property type="match status" value="1"/>
</dbReference>
<dbReference type="GO" id="GO:0030154">
    <property type="term" value="P:cell differentiation"/>
    <property type="evidence" value="ECO:0007669"/>
    <property type="project" value="UniProtKB-KW"/>
</dbReference>
<feature type="domain" description="EGF-like" evidence="17">
    <location>
        <begin position="407"/>
        <end position="443"/>
    </location>
</feature>
<protein>
    <recommendedName>
        <fullName evidence="14">Delta-like protein</fullName>
    </recommendedName>
</protein>
<feature type="domain" description="EGF-like" evidence="17">
    <location>
        <begin position="481"/>
        <end position="517"/>
    </location>
</feature>
<dbReference type="InterPro" id="IPR009030">
    <property type="entry name" value="Growth_fac_rcpt_cys_sf"/>
</dbReference>
<dbReference type="FunFam" id="2.10.25.10:FF:000173">
    <property type="entry name" value="Neurogenic locus notch protein 2"/>
    <property type="match status" value="1"/>
</dbReference>
<evidence type="ECO:0000256" key="15">
    <source>
        <dbReference type="SAM" id="Phobius"/>
    </source>
</evidence>
<feature type="disulfide bond" evidence="12">
    <location>
        <begin position="395"/>
        <end position="404"/>
    </location>
</feature>
<comment type="caution">
    <text evidence="12">Lacks conserved residue(s) required for the propagation of feature annotation.</text>
</comment>
<keyword evidence="8 14" id="KW-1133">Transmembrane helix</keyword>
<comment type="subcellular location">
    <subcellularLocation>
        <location evidence="1 14">Membrane</location>
        <topology evidence="1 14">Single-pass type I membrane protein</topology>
    </subcellularLocation>
</comment>
<dbReference type="InterPro" id="IPR000742">
    <property type="entry name" value="EGF"/>
</dbReference>
<dbReference type="GO" id="GO:0005509">
    <property type="term" value="F:calcium ion binding"/>
    <property type="evidence" value="ECO:0007669"/>
    <property type="project" value="InterPro"/>
</dbReference>
<dbReference type="GeneTree" id="ENSGT00940000168049"/>
<dbReference type="FunFam" id="2.10.25.10:FF:000018">
    <property type="entry name" value="Delta-like 1"/>
    <property type="match status" value="1"/>
</dbReference>
<dbReference type="GO" id="GO:0007157">
    <property type="term" value="P:heterophilic cell-cell adhesion via plasma membrane cell adhesion molecules"/>
    <property type="evidence" value="ECO:0007669"/>
    <property type="project" value="TreeGrafter"/>
</dbReference>
<dbReference type="GO" id="GO:0005886">
    <property type="term" value="C:plasma membrane"/>
    <property type="evidence" value="ECO:0007669"/>
    <property type="project" value="TreeGrafter"/>
</dbReference>
<dbReference type="PROSITE" id="PS50026">
    <property type="entry name" value="EGF_3"/>
    <property type="match status" value="6"/>
</dbReference>
<dbReference type="InterPro" id="IPR013032">
    <property type="entry name" value="EGF-like_CS"/>
</dbReference>
<evidence type="ECO:0000256" key="8">
    <source>
        <dbReference type="ARBA" id="ARBA00022989"/>
    </source>
</evidence>
<keyword evidence="3 12" id="KW-0245">EGF-like domain</keyword>
<dbReference type="eggNOG" id="KOG1217">
    <property type="taxonomic scope" value="Eukaryota"/>
</dbReference>
<keyword evidence="2 14" id="KW-0217">Developmental protein</keyword>
<dbReference type="Pfam" id="PF01414">
    <property type="entry name" value="DSL"/>
    <property type="match status" value="1"/>
</dbReference>
<evidence type="ECO:0000256" key="4">
    <source>
        <dbReference type="ARBA" id="ARBA00022692"/>
    </source>
</evidence>
<feature type="disulfide bond" evidence="12">
    <location>
        <begin position="319"/>
        <end position="328"/>
    </location>
</feature>
<feature type="domain" description="EGF-like" evidence="17">
    <location>
        <begin position="444"/>
        <end position="480"/>
    </location>
</feature>
<dbReference type="Pfam" id="PF12661">
    <property type="entry name" value="hEGF"/>
    <property type="match status" value="1"/>
</dbReference>
<name>H2Z4I5_CIOSA</name>
<dbReference type="SMART" id="SM00051">
    <property type="entry name" value="DSL"/>
    <property type="match status" value="1"/>
</dbReference>
<comment type="function">
    <text evidence="14">Putative Notch ligand involved in the mediation of Notch signaling.</text>
</comment>
<dbReference type="PROSITE" id="PS51051">
    <property type="entry name" value="DSL"/>
    <property type="match status" value="1"/>
</dbReference>
<keyword evidence="7" id="KW-0221">Differentiation</keyword>
<reference evidence="19" key="3">
    <citation type="submission" date="2025-09" db="UniProtKB">
        <authorList>
            <consortium name="Ensembl"/>
        </authorList>
    </citation>
    <scope>IDENTIFICATION</scope>
</reference>
<evidence type="ECO:0000256" key="2">
    <source>
        <dbReference type="ARBA" id="ARBA00022473"/>
    </source>
</evidence>
<dbReference type="GO" id="GO:0032991">
    <property type="term" value="C:protein-containing complex"/>
    <property type="evidence" value="ECO:0007669"/>
    <property type="project" value="TreeGrafter"/>
</dbReference>
<evidence type="ECO:0000256" key="7">
    <source>
        <dbReference type="ARBA" id="ARBA00022782"/>
    </source>
</evidence>
<evidence type="ECO:0000313" key="19">
    <source>
        <dbReference type="Ensembl" id="ENSCSAVP00000012497.1"/>
    </source>
</evidence>
<evidence type="ECO:0000256" key="1">
    <source>
        <dbReference type="ARBA" id="ARBA00004479"/>
    </source>
</evidence>
<dbReference type="SUPFAM" id="SSF57184">
    <property type="entry name" value="Growth factor receptor domain"/>
    <property type="match status" value="1"/>
</dbReference>
<dbReference type="SMART" id="SM00179">
    <property type="entry name" value="EGF_CA"/>
    <property type="match status" value="5"/>
</dbReference>
<feature type="chain" id="PRO_5003578753" description="Delta-like protein" evidence="16">
    <location>
        <begin position="23"/>
        <end position="721"/>
    </location>
</feature>
<dbReference type="AlphaFoldDB" id="H2Z4I5"/>
<feature type="domain" description="EGF-like" evidence="17">
    <location>
        <begin position="331"/>
        <end position="367"/>
    </location>
</feature>
<proteinExistence type="predicted"/>
<accession>H2Z4I5</accession>
<evidence type="ECO:0000313" key="20">
    <source>
        <dbReference type="Proteomes" id="UP000007875"/>
    </source>
</evidence>
<dbReference type="InterPro" id="IPR001881">
    <property type="entry name" value="EGF-like_Ca-bd_dom"/>
</dbReference>
<dbReference type="FunFam" id="2.10.25.140:FF:000001">
    <property type="entry name" value="Delta-like protein"/>
    <property type="match status" value="1"/>
</dbReference>
<dbReference type="GO" id="GO:0007219">
    <property type="term" value="P:Notch signaling pathway"/>
    <property type="evidence" value="ECO:0007669"/>
    <property type="project" value="InterPro"/>
</dbReference>
<evidence type="ECO:0000256" key="3">
    <source>
        <dbReference type="ARBA" id="ARBA00022536"/>
    </source>
</evidence>
<evidence type="ECO:0000256" key="16">
    <source>
        <dbReference type="SAM" id="SignalP"/>
    </source>
</evidence>
<dbReference type="PANTHER" id="PTHR24049:SF22">
    <property type="entry name" value="DROSOPHILA CRUMBS HOMOLOG"/>
    <property type="match status" value="1"/>
</dbReference>
<dbReference type="STRING" id="51511.ENSCSAVP00000012497"/>
<dbReference type="InterPro" id="IPR011651">
    <property type="entry name" value="Notch_ligand_N"/>
</dbReference>
<evidence type="ECO:0000256" key="14">
    <source>
        <dbReference type="RuleBase" id="RU280815"/>
    </source>
</evidence>
<evidence type="ECO:0000256" key="5">
    <source>
        <dbReference type="ARBA" id="ARBA00022729"/>
    </source>
</evidence>
<dbReference type="FunFam" id="2.10.25.10:FF:000255">
    <property type="entry name" value="Sushi, nidogen and EGF-like domains 1"/>
    <property type="match status" value="1"/>
</dbReference>
<organism evidence="19 20">
    <name type="scientific">Ciona savignyi</name>
    <name type="common">Pacific transparent sea squirt</name>
    <dbReference type="NCBI Taxonomy" id="51511"/>
    <lineage>
        <taxon>Eukaryota</taxon>
        <taxon>Metazoa</taxon>
        <taxon>Chordata</taxon>
        <taxon>Tunicata</taxon>
        <taxon>Ascidiacea</taxon>
        <taxon>Phlebobranchia</taxon>
        <taxon>Cionidae</taxon>
        <taxon>Ciona</taxon>
    </lineage>
</organism>
<feature type="disulfide bond" evidence="13">
    <location>
        <begin position="191"/>
        <end position="203"/>
    </location>
</feature>
<dbReference type="PANTHER" id="PTHR24049">
    <property type="entry name" value="CRUMBS FAMILY MEMBER"/>
    <property type="match status" value="1"/>
</dbReference>
<keyword evidence="11" id="KW-0325">Glycoprotein</keyword>
<evidence type="ECO:0000256" key="10">
    <source>
        <dbReference type="ARBA" id="ARBA00023157"/>
    </source>
</evidence>
<evidence type="ECO:0000256" key="13">
    <source>
        <dbReference type="PROSITE-ProRule" id="PRU00377"/>
    </source>
</evidence>
<dbReference type="Pfam" id="PF21700">
    <property type="entry name" value="EGF_DL_JAG"/>
    <property type="match status" value="1"/>
</dbReference>
<evidence type="ECO:0000256" key="9">
    <source>
        <dbReference type="ARBA" id="ARBA00023136"/>
    </source>
</evidence>
<evidence type="ECO:0000256" key="11">
    <source>
        <dbReference type="ARBA" id="ARBA00023180"/>
    </source>
</evidence>
<dbReference type="PROSITE" id="PS00022">
    <property type="entry name" value="EGF_1"/>
    <property type="match status" value="7"/>
</dbReference>